<evidence type="ECO:0000313" key="8">
    <source>
        <dbReference type="EMBL" id="MFD2169921.1"/>
    </source>
</evidence>
<keyword evidence="4 6" id="KW-0802">TPR repeat</keyword>
<comment type="subcellular location">
    <subcellularLocation>
        <location evidence="1">Cytoplasm</location>
    </subcellularLocation>
</comment>
<dbReference type="PROSITE" id="PS50943">
    <property type="entry name" value="HTH_CROC1"/>
    <property type="match status" value="1"/>
</dbReference>
<dbReference type="Gene3D" id="1.10.260.40">
    <property type="entry name" value="lambda repressor-like DNA-binding domains"/>
    <property type="match status" value="1"/>
</dbReference>
<comment type="similarity">
    <text evidence="5">Belongs to the Rap family.</text>
</comment>
<dbReference type="PANTHER" id="PTHR46630">
    <property type="entry name" value="TETRATRICOPEPTIDE REPEAT PROTEIN 29"/>
    <property type="match status" value="1"/>
</dbReference>
<dbReference type="RefSeq" id="WP_386045445.1">
    <property type="nucleotide sequence ID" value="NZ_JBHUIO010000005.1"/>
</dbReference>
<protein>
    <submittedName>
        <fullName evidence="8">Tetratricopeptide repeat protein</fullName>
    </submittedName>
</protein>
<dbReference type="InterPro" id="IPR011990">
    <property type="entry name" value="TPR-like_helical_dom_sf"/>
</dbReference>
<dbReference type="SMART" id="SM00530">
    <property type="entry name" value="HTH_XRE"/>
    <property type="match status" value="1"/>
</dbReference>
<keyword evidence="9" id="KW-1185">Reference proteome</keyword>
<evidence type="ECO:0000256" key="6">
    <source>
        <dbReference type="PROSITE-ProRule" id="PRU00339"/>
    </source>
</evidence>
<name>A0ABW4ZWT7_9BACL</name>
<dbReference type="SMART" id="SM00028">
    <property type="entry name" value="TPR"/>
    <property type="match status" value="6"/>
</dbReference>
<gene>
    <name evidence="8" type="ORF">ACFSOY_07930</name>
</gene>
<evidence type="ECO:0000313" key="9">
    <source>
        <dbReference type="Proteomes" id="UP001597343"/>
    </source>
</evidence>
<evidence type="ECO:0000256" key="4">
    <source>
        <dbReference type="ARBA" id="ARBA00022803"/>
    </source>
</evidence>
<evidence type="ECO:0000256" key="5">
    <source>
        <dbReference type="ARBA" id="ARBA00038253"/>
    </source>
</evidence>
<organism evidence="8 9">
    <name type="scientific">Tumebacillus lipolyticus</name>
    <dbReference type="NCBI Taxonomy" id="1280370"/>
    <lineage>
        <taxon>Bacteria</taxon>
        <taxon>Bacillati</taxon>
        <taxon>Bacillota</taxon>
        <taxon>Bacilli</taxon>
        <taxon>Bacillales</taxon>
        <taxon>Alicyclobacillaceae</taxon>
        <taxon>Tumebacillus</taxon>
    </lineage>
</organism>
<feature type="domain" description="HTH cro/C1-type" evidence="7">
    <location>
        <begin position="8"/>
        <end position="61"/>
    </location>
</feature>
<dbReference type="InterPro" id="IPR001387">
    <property type="entry name" value="Cro/C1-type_HTH"/>
</dbReference>
<dbReference type="InterPro" id="IPR019734">
    <property type="entry name" value="TPR_rpt"/>
</dbReference>
<comment type="caution">
    <text evidence="8">The sequence shown here is derived from an EMBL/GenBank/DDBJ whole genome shotgun (WGS) entry which is preliminary data.</text>
</comment>
<dbReference type="Gene3D" id="1.25.40.10">
    <property type="entry name" value="Tetratricopeptide repeat domain"/>
    <property type="match status" value="2"/>
</dbReference>
<dbReference type="EMBL" id="JBHUIO010000005">
    <property type="protein sequence ID" value="MFD2169921.1"/>
    <property type="molecule type" value="Genomic_DNA"/>
</dbReference>
<dbReference type="Pfam" id="PF01381">
    <property type="entry name" value="HTH_3"/>
    <property type="match status" value="1"/>
</dbReference>
<dbReference type="Pfam" id="PF13424">
    <property type="entry name" value="TPR_12"/>
    <property type="match status" value="1"/>
</dbReference>
<evidence type="ECO:0000256" key="1">
    <source>
        <dbReference type="ARBA" id="ARBA00004496"/>
    </source>
</evidence>
<dbReference type="InterPro" id="IPR051476">
    <property type="entry name" value="Bac_ResReg_Asp_Phosphatase"/>
</dbReference>
<evidence type="ECO:0000256" key="3">
    <source>
        <dbReference type="ARBA" id="ARBA00022737"/>
    </source>
</evidence>
<reference evidence="9" key="1">
    <citation type="journal article" date="2019" name="Int. J. Syst. Evol. Microbiol.">
        <title>The Global Catalogue of Microorganisms (GCM) 10K type strain sequencing project: providing services to taxonomists for standard genome sequencing and annotation.</title>
        <authorList>
            <consortium name="The Broad Institute Genomics Platform"/>
            <consortium name="The Broad Institute Genome Sequencing Center for Infectious Disease"/>
            <person name="Wu L."/>
            <person name="Ma J."/>
        </authorList>
    </citation>
    <scope>NUCLEOTIDE SEQUENCE [LARGE SCALE GENOMIC DNA]</scope>
    <source>
        <strain evidence="9">CGMCC 1.13574</strain>
    </source>
</reference>
<dbReference type="PANTHER" id="PTHR46630:SF1">
    <property type="entry name" value="TETRATRICOPEPTIDE REPEAT PROTEIN 29"/>
    <property type="match status" value="1"/>
</dbReference>
<dbReference type="CDD" id="cd00093">
    <property type="entry name" value="HTH_XRE"/>
    <property type="match status" value="1"/>
</dbReference>
<dbReference type="SUPFAM" id="SSF48452">
    <property type="entry name" value="TPR-like"/>
    <property type="match status" value="2"/>
</dbReference>
<evidence type="ECO:0000259" key="7">
    <source>
        <dbReference type="PROSITE" id="PS50943"/>
    </source>
</evidence>
<keyword evidence="2" id="KW-0963">Cytoplasm</keyword>
<evidence type="ECO:0000256" key="2">
    <source>
        <dbReference type="ARBA" id="ARBA00022490"/>
    </source>
</evidence>
<sequence length="446" mass="51214">MAGVGQRIKELRKAANLTQQELAEGVVTRSYISQIEKGLIQPSYDTLEKLSKRLNCSIEDFFKEPENKAMLITEWKKYVRFAEGHAESGQYEQAKKMLDNLNTATLDDLNEYDLGILYWVRGKLFEQQNQFEEAMPHFEESLRHLKEYVDSKEKVRSLDSLAYCYLQLNQNQTALRILNDANEVIIRYHLGGLTKTSVLINTGVAHAKLGEHHSAISLLKEASYLNQSMNVHYKAGHIYITLGICHMRVGKTEEAVTHYRQAIDFYEYAGDAENRAGAFTNLGILYTNTAQPELAIQAQKTAISIYEELRAVHRHTAPTEAIRLHARAINARIELARAYFHANKFDHVLEICQDIVHEESEVRFKAFAYLYLGEVDFKQARFHEALYNFQASHDLFRHVNDAVYVPQMQEKLADTYFELKQFEQAATLYKSKNEATRIPPAPAITP</sequence>
<dbReference type="Proteomes" id="UP001597343">
    <property type="component" value="Unassembled WGS sequence"/>
</dbReference>
<accession>A0ABW4ZWT7</accession>
<keyword evidence="3" id="KW-0677">Repeat</keyword>
<dbReference type="PROSITE" id="PS50005">
    <property type="entry name" value="TPR"/>
    <property type="match status" value="1"/>
</dbReference>
<feature type="repeat" description="TPR" evidence="6">
    <location>
        <begin position="236"/>
        <end position="269"/>
    </location>
</feature>
<dbReference type="SUPFAM" id="SSF47413">
    <property type="entry name" value="lambda repressor-like DNA-binding domains"/>
    <property type="match status" value="1"/>
</dbReference>
<dbReference type="InterPro" id="IPR010982">
    <property type="entry name" value="Lambda_DNA-bd_dom_sf"/>
</dbReference>
<proteinExistence type="inferred from homology"/>